<evidence type="ECO:0000313" key="3">
    <source>
        <dbReference type="Proteomes" id="UP000198551"/>
    </source>
</evidence>
<dbReference type="Proteomes" id="UP000198551">
    <property type="component" value="Unassembled WGS sequence"/>
</dbReference>
<evidence type="ECO:0000256" key="1">
    <source>
        <dbReference type="SAM" id="Phobius"/>
    </source>
</evidence>
<keyword evidence="1" id="KW-1133">Transmembrane helix</keyword>
<keyword evidence="1" id="KW-0812">Transmembrane</keyword>
<gene>
    <name evidence="2" type="ORF">GA0070215_10322</name>
</gene>
<dbReference type="RefSeq" id="WP_091042208.1">
    <property type="nucleotide sequence ID" value="NZ_FMCV01000003.1"/>
</dbReference>
<sequence>MISRLGVSGWYRSRFVWIEVCLLAASIGVAAVVTSTSTRTGTAVLREEILARMRTTLEQADPAHHHHAAHPAPQVTAGEQAVPKVICGVHVYGHEPSGASTLSEVRTIYGFHLCGVAEQKRHWDGAVKLVGPVLMDMTTDPPGIEVVEATADVRFVDRLREMFPDRYEELALREALPTSEMADLRRRYDDAAGL</sequence>
<name>A0A1C4VAH0_9ACTN</name>
<proteinExistence type="predicted"/>
<keyword evidence="1" id="KW-0472">Membrane</keyword>
<reference evidence="3" key="1">
    <citation type="submission" date="2016-06" db="EMBL/GenBank/DDBJ databases">
        <authorList>
            <person name="Varghese N."/>
        </authorList>
    </citation>
    <scope>NUCLEOTIDE SEQUENCE [LARGE SCALE GENOMIC DNA]</scope>
    <source>
        <strain evidence="3">DSM 45555</strain>
    </source>
</reference>
<accession>A0A1C4VAH0</accession>
<dbReference type="EMBL" id="FMCV01000003">
    <property type="protein sequence ID" value="SCE80749.1"/>
    <property type="molecule type" value="Genomic_DNA"/>
</dbReference>
<feature type="transmembrane region" description="Helical" evidence="1">
    <location>
        <begin position="15"/>
        <end position="33"/>
    </location>
</feature>
<protein>
    <submittedName>
        <fullName evidence="2">Uncharacterized protein</fullName>
    </submittedName>
</protein>
<keyword evidence="3" id="KW-1185">Reference proteome</keyword>
<organism evidence="2 3">
    <name type="scientific">Micromonospora marina</name>
    <dbReference type="NCBI Taxonomy" id="307120"/>
    <lineage>
        <taxon>Bacteria</taxon>
        <taxon>Bacillati</taxon>
        <taxon>Actinomycetota</taxon>
        <taxon>Actinomycetes</taxon>
        <taxon>Micromonosporales</taxon>
        <taxon>Micromonosporaceae</taxon>
        <taxon>Micromonospora</taxon>
    </lineage>
</organism>
<evidence type="ECO:0000313" key="2">
    <source>
        <dbReference type="EMBL" id="SCE80749.1"/>
    </source>
</evidence>
<dbReference type="AlphaFoldDB" id="A0A1C4VAH0"/>